<evidence type="ECO:0000259" key="2">
    <source>
        <dbReference type="Pfam" id="PF20266"/>
    </source>
</evidence>
<protein>
    <recommendedName>
        <fullName evidence="2">Mab-21-like HhH/H2TH-like domain-containing protein</fullName>
    </recommendedName>
</protein>
<name>A0A9D4I164_DREPO</name>
<gene>
    <name evidence="3" type="ORF">DPMN_046742</name>
</gene>
<dbReference type="OrthoDB" id="6156814at2759"/>
<feature type="domain" description="Mab-21-like HhH/H2TH-like" evidence="2">
    <location>
        <begin position="264"/>
        <end position="351"/>
    </location>
</feature>
<evidence type="ECO:0000313" key="4">
    <source>
        <dbReference type="Proteomes" id="UP000828390"/>
    </source>
</evidence>
<dbReference type="InterPro" id="IPR046906">
    <property type="entry name" value="Mab-21_HhH/H2TH-like"/>
</dbReference>
<dbReference type="InterPro" id="IPR011990">
    <property type="entry name" value="TPR-like_helical_dom_sf"/>
</dbReference>
<accession>A0A9D4I164</accession>
<reference evidence="3" key="2">
    <citation type="submission" date="2020-11" db="EMBL/GenBank/DDBJ databases">
        <authorList>
            <person name="McCartney M.A."/>
            <person name="Auch B."/>
            <person name="Kono T."/>
            <person name="Mallez S."/>
            <person name="Becker A."/>
            <person name="Gohl D.M."/>
            <person name="Silverstein K.A.T."/>
            <person name="Koren S."/>
            <person name="Bechman K.B."/>
            <person name="Herman A."/>
            <person name="Abrahante J.E."/>
            <person name="Garbe J."/>
        </authorList>
    </citation>
    <scope>NUCLEOTIDE SEQUENCE</scope>
    <source>
        <strain evidence="3">Duluth1</strain>
        <tissue evidence="3">Whole animal</tissue>
    </source>
</reference>
<dbReference type="Proteomes" id="UP000828390">
    <property type="component" value="Unassembled WGS sequence"/>
</dbReference>
<evidence type="ECO:0000256" key="1">
    <source>
        <dbReference type="PROSITE-ProRule" id="PRU00339"/>
    </source>
</evidence>
<keyword evidence="1" id="KW-0802">TPR repeat</keyword>
<dbReference type="PANTHER" id="PTHR10656:SF69">
    <property type="entry name" value="MAB-21-LIKE HHH_H2TH-LIKE DOMAIN-CONTAINING PROTEIN"/>
    <property type="match status" value="1"/>
</dbReference>
<dbReference type="SUPFAM" id="SSF48452">
    <property type="entry name" value="TPR-like"/>
    <property type="match status" value="1"/>
</dbReference>
<dbReference type="InterPro" id="IPR019734">
    <property type="entry name" value="TPR_rpt"/>
</dbReference>
<feature type="repeat" description="TPR" evidence="1">
    <location>
        <begin position="665"/>
        <end position="698"/>
    </location>
</feature>
<dbReference type="InterPro" id="IPR024810">
    <property type="entry name" value="MAB21L/cGLR"/>
</dbReference>
<organism evidence="3 4">
    <name type="scientific">Dreissena polymorpha</name>
    <name type="common">Zebra mussel</name>
    <name type="synonym">Mytilus polymorpha</name>
    <dbReference type="NCBI Taxonomy" id="45954"/>
    <lineage>
        <taxon>Eukaryota</taxon>
        <taxon>Metazoa</taxon>
        <taxon>Spiralia</taxon>
        <taxon>Lophotrochozoa</taxon>
        <taxon>Mollusca</taxon>
        <taxon>Bivalvia</taxon>
        <taxon>Autobranchia</taxon>
        <taxon>Heteroconchia</taxon>
        <taxon>Euheterodonta</taxon>
        <taxon>Imparidentia</taxon>
        <taxon>Neoheterodontei</taxon>
        <taxon>Myida</taxon>
        <taxon>Dreissenoidea</taxon>
        <taxon>Dreissenidae</taxon>
        <taxon>Dreissena</taxon>
    </lineage>
</organism>
<evidence type="ECO:0000313" key="3">
    <source>
        <dbReference type="EMBL" id="KAH3740047.1"/>
    </source>
</evidence>
<dbReference type="PROSITE" id="PS50005">
    <property type="entry name" value="TPR"/>
    <property type="match status" value="1"/>
</dbReference>
<proteinExistence type="predicted"/>
<dbReference type="Gene3D" id="1.10.1410.40">
    <property type="match status" value="1"/>
</dbReference>
<dbReference type="EMBL" id="JAIWYP010000011">
    <property type="protein sequence ID" value="KAH3740047.1"/>
    <property type="molecule type" value="Genomic_DNA"/>
</dbReference>
<comment type="caution">
    <text evidence="3">The sequence shown here is derived from an EMBL/GenBank/DDBJ whole genome shotgun (WGS) entry which is preliminary data.</text>
</comment>
<dbReference type="SMART" id="SM00028">
    <property type="entry name" value="TPR"/>
    <property type="match status" value="1"/>
</dbReference>
<dbReference type="AlphaFoldDB" id="A0A9D4I164"/>
<reference evidence="3" key="1">
    <citation type="journal article" date="2019" name="bioRxiv">
        <title>The Genome of the Zebra Mussel, Dreissena polymorpha: A Resource for Invasive Species Research.</title>
        <authorList>
            <person name="McCartney M.A."/>
            <person name="Auch B."/>
            <person name="Kono T."/>
            <person name="Mallez S."/>
            <person name="Zhang Y."/>
            <person name="Obille A."/>
            <person name="Becker A."/>
            <person name="Abrahante J.E."/>
            <person name="Garbe J."/>
            <person name="Badalamenti J.P."/>
            <person name="Herman A."/>
            <person name="Mangelson H."/>
            <person name="Liachko I."/>
            <person name="Sullivan S."/>
            <person name="Sone E.D."/>
            <person name="Koren S."/>
            <person name="Silverstein K.A.T."/>
            <person name="Beckman K.B."/>
            <person name="Gohl D.M."/>
        </authorList>
    </citation>
    <scope>NUCLEOTIDE SEQUENCE</scope>
    <source>
        <strain evidence="3">Duluth1</strain>
        <tissue evidence="3">Whole animal</tissue>
    </source>
</reference>
<dbReference type="SMART" id="SM01265">
    <property type="entry name" value="Mab-21"/>
    <property type="match status" value="1"/>
</dbReference>
<sequence>MQNPEHFTAMSIWLSKVLDDIGAGKETVMERKKTFLERECMATLFQTVCGSTAQYFHFGSQSEGTTIPGLQSDIDVLISSGKVKIMRVWVDWEAGMCNFLMLQDDMTPPQQYLLQVIKFYTPKPVMSLCDVMCDNCASVWDDRWARTDSGEVLMSAERFKQDLAYKYRDCELTKNGPSVSYIPNWDIVVAYIVPKPLPEIQHWIDRFMGRHWPPVQLLEAARIAPCFLVPSGHPDSDYKREEWRLSPNLIERMLMFSFNLTQIKCYIVLKLIKKSLFSKVVGDSITSYHCKTIMFFTLERTQPCLWCEHNLMFLLWLCLHELKNSLRFGRLPHYIIKGVNLFDGKLSKVQQRHLLVYIDSMISNNLQDIFCMGIDNIGSRLKACDVLRIGKTCELGRVCLRNSISLLLMFDCLSRFLASFTFYTEELVGSSFTTFEQDIMNKIRTCVEYPTNARLKTVPLRVIKRLFLLQISIRISNRLRLRNVLGSESIRRVQYSLNSDVASSHLKLASQLYCSGHFHAAVRVLEDVDRRYHNRVKAVCGHRILPDDQDIDTFANMISSHNDKVFSELPFAFCVSFFRQEMYCAPFILWFEMNRNTTAEEAAQRYYIEKEWMDCAEVDARTFLHYLQYLTYGGLGERDNQLHTLRVFECFINDIRNHSKIHHAETAINLLGHCYEMEGDYERALQYYELSLHCLGTNNAANWHVRRVLRLING</sequence>
<dbReference type="PANTHER" id="PTHR10656">
    <property type="entry name" value="CELL FATE DETERMINING PROTEIN MAB21-RELATED"/>
    <property type="match status" value="1"/>
</dbReference>
<keyword evidence="4" id="KW-1185">Reference proteome</keyword>
<dbReference type="Pfam" id="PF20266">
    <property type="entry name" value="Mab-21_C"/>
    <property type="match status" value="1"/>
</dbReference>